<dbReference type="RefSeq" id="WP_264142833.1">
    <property type="nucleotide sequence ID" value="NZ_JAOYEY010000036.1"/>
</dbReference>
<dbReference type="Proteomes" id="UP001526147">
    <property type="component" value="Unassembled WGS sequence"/>
</dbReference>
<name>A0ABT3DGR9_9BACI</name>
<keyword evidence="2" id="KW-1185">Reference proteome</keyword>
<accession>A0ABT3DGR9</accession>
<dbReference type="EMBL" id="JAOYEY010000036">
    <property type="protein sequence ID" value="MCV9886196.1"/>
    <property type="molecule type" value="Genomic_DNA"/>
</dbReference>
<comment type="caution">
    <text evidence="1">The sequence shown here is derived from an EMBL/GenBank/DDBJ whole genome shotgun (WGS) entry which is preliminary data.</text>
</comment>
<organism evidence="1 2">
    <name type="scientific">Metabacillus halosaccharovorans</name>
    <dbReference type="NCBI Taxonomy" id="930124"/>
    <lineage>
        <taxon>Bacteria</taxon>
        <taxon>Bacillati</taxon>
        <taxon>Bacillota</taxon>
        <taxon>Bacilli</taxon>
        <taxon>Bacillales</taxon>
        <taxon>Bacillaceae</taxon>
        <taxon>Metabacillus</taxon>
    </lineage>
</organism>
<sequence length="217" mass="24917">MDIEESERRINCYIKSTFQALVQAIIPPTPCLTDTFGVVFHPGALEFKVYKYVILILNHSISYPVKLKINVQSMALSTAELLDHGADQLINTCQNVYPVNIMRFPHGGLFSKLSPIDRLRALTLIDKLEINTNNLKPPYQNNPDLIRQMTAVLNQLTMFGFYSEWTGYGTTSQCPPNQRRVEYFPPGWIMSKYPGPAYAYRDFRGFLAYITHEKEKK</sequence>
<protein>
    <submittedName>
        <fullName evidence="1">Uncharacterized protein</fullName>
    </submittedName>
</protein>
<evidence type="ECO:0000313" key="1">
    <source>
        <dbReference type="EMBL" id="MCV9886196.1"/>
    </source>
</evidence>
<reference evidence="1 2" key="1">
    <citation type="submission" date="2022-10" db="EMBL/GenBank/DDBJ databases">
        <title>Draft genome assembly of moderately radiation resistant bacterium Metabacillus halosaccharovorans.</title>
        <authorList>
            <person name="Pal S."/>
            <person name="Gopinathan A."/>
        </authorList>
    </citation>
    <scope>NUCLEOTIDE SEQUENCE [LARGE SCALE GENOMIC DNA]</scope>
    <source>
        <strain evidence="1 2">VITHBRA001</strain>
    </source>
</reference>
<proteinExistence type="predicted"/>
<gene>
    <name evidence="1" type="ORF">OIH86_11050</name>
</gene>
<evidence type="ECO:0000313" key="2">
    <source>
        <dbReference type="Proteomes" id="UP001526147"/>
    </source>
</evidence>